<organism evidence="2 3">
    <name type="scientific">Brachionus plicatilis</name>
    <name type="common">Marine rotifer</name>
    <name type="synonym">Brachionus muelleri</name>
    <dbReference type="NCBI Taxonomy" id="10195"/>
    <lineage>
        <taxon>Eukaryota</taxon>
        <taxon>Metazoa</taxon>
        <taxon>Spiralia</taxon>
        <taxon>Gnathifera</taxon>
        <taxon>Rotifera</taxon>
        <taxon>Eurotatoria</taxon>
        <taxon>Monogononta</taxon>
        <taxon>Pseudotrocha</taxon>
        <taxon>Ploima</taxon>
        <taxon>Brachionidae</taxon>
        <taxon>Brachionus</taxon>
    </lineage>
</organism>
<gene>
    <name evidence="2" type="ORF">BpHYR1_024247</name>
</gene>
<feature type="region of interest" description="Disordered" evidence="1">
    <location>
        <begin position="205"/>
        <end position="240"/>
    </location>
</feature>
<comment type="caution">
    <text evidence="2">The sequence shown here is derived from an EMBL/GenBank/DDBJ whole genome shotgun (WGS) entry which is preliminary data.</text>
</comment>
<name>A0A3M7RTX7_BRAPC</name>
<dbReference type="OrthoDB" id="10605820at2759"/>
<dbReference type="AlphaFoldDB" id="A0A3M7RTX7"/>
<sequence>MPPDSKSALGHSSKKSTKPSLKITQDEQRLTIDLVGREVERPQKHAPKTRCLAMFEKRRPPSPASHGFKHLKEIISQANDSWSHFFLPLIHLGNLDPNREKLDALRTEIDRTMNEISTFKNKVLQTDSLKLVRTTEVGINTDISMSNAVFKIKYEDEEDEPRESDVPNYGHMAVPLIESPSDTNSYHLPALTLVKNFNKKYNMSSVNESDVSSPDPRRNNSTIQPKTSHFESDSLDKSRHNQDCICDDGNIFRKIFSRNFDREQRVPYVNLEPIKKKLDSSSSLASSSSDAHDTRRASKILKKRESWLNEERKRHSLKKLPVHDFGPSKRDSSEYKLKMIPLQKCVEQTRFHCCCCKCTCADVPVYKTVTTTTTTKIPASSLQVESSSSDTLARSSDQKKNQHLNSYYFKSTRNHRKKNEFGLLSQAKNASVDRSGFDCKQIMPDSLEERGKGGREDEFKFFKDLIDDTESNSDGDFQRIQNNIKFILDSLHRPHSAFQCAEDRTHMAPNLKESNFGANINHQDSLNQSSSKYFRFFFSYFTLFLTKEIKINSI</sequence>
<accession>A0A3M7RTX7</accession>
<feature type="region of interest" description="Disordered" evidence="1">
    <location>
        <begin position="379"/>
        <end position="399"/>
    </location>
</feature>
<evidence type="ECO:0000256" key="1">
    <source>
        <dbReference type="SAM" id="MobiDB-lite"/>
    </source>
</evidence>
<evidence type="ECO:0000313" key="2">
    <source>
        <dbReference type="EMBL" id="RNA26942.1"/>
    </source>
</evidence>
<dbReference type="EMBL" id="REGN01002634">
    <property type="protein sequence ID" value="RNA26942.1"/>
    <property type="molecule type" value="Genomic_DNA"/>
</dbReference>
<proteinExistence type="predicted"/>
<feature type="compositionally biased region" description="Basic and acidic residues" evidence="1">
    <location>
        <begin position="228"/>
        <end position="240"/>
    </location>
</feature>
<feature type="compositionally biased region" description="Low complexity" evidence="1">
    <location>
        <begin position="386"/>
        <end position="395"/>
    </location>
</feature>
<dbReference type="Proteomes" id="UP000276133">
    <property type="component" value="Unassembled WGS sequence"/>
</dbReference>
<reference evidence="2 3" key="1">
    <citation type="journal article" date="2018" name="Sci. Rep.">
        <title>Genomic signatures of local adaptation to the degree of environmental predictability in rotifers.</title>
        <authorList>
            <person name="Franch-Gras L."/>
            <person name="Hahn C."/>
            <person name="Garcia-Roger E.M."/>
            <person name="Carmona M.J."/>
            <person name="Serra M."/>
            <person name="Gomez A."/>
        </authorList>
    </citation>
    <scope>NUCLEOTIDE SEQUENCE [LARGE SCALE GENOMIC DNA]</scope>
    <source>
        <strain evidence="2">HYR1</strain>
    </source>
</reference>
<evidence type="ECO:0000313" key="3">
    <source>
        <dbReference type="Proteomes" id="UP000276133"/>
    </source>
</evidence>
<protein>
    <submittedName>
        <fullName evidence="2">Uncharacterized protein</fullName>
    </submittedName>
</protein>
<feature type="region of interest" description="Disordered" evidence="1">
    <location>
        <begin position="1"/>
        <end position="27"/>
    </location>
</feature>
<keyword evidence="3" id="KW-1185">Reference proteome</keyword>